<reference evidence="2 3" key="1">
    <citation type="journal article" date="2016" name="Front. Microbiol.">
        <title>Genome and transcriptome sequences reveal the specific parasitism of the nematophagous Purpureocillium lilacinum 36-1.</title>
        <authorList>
            <person name="Xie J."/>
            <person name="Li S."/>
            <person name="Mo C."/>
            <person name="Xiao X."/>
            <person name="Peng D."/>
            <person name="Wang G."/>
            <person name="Xiao Y."/>
        </authorList>
    </citation>
    <scope>NUCLEOTIDE SEQUENCE [LARGE SCALE GENOMIC DNA]</scope>
    <source>
        <strain evidence="2 3">36-1</strain>
    </source>
</reference>
<protein>
    <submittedName>
        <fullName evidence="2">Uncharacterized protein</fullName>
    </submittedName>
</protein>
<name>A0A2U3EK79_PURLI</name>
<evidence type="ECO:0000256" key="1">
    <source>
        <dbReference type="SAM" id="MobiDB-lite"/>
    </source>
</evidence>
<evidence type="ECO:0000313" key="3">
    <source>
        <dbReference type="Proteomes" id="UP000245956"/>
    </source>
</evidence>
<evidence type="ECO:0000313" key="2">
    <source>
        <dbReference type="EMBL" id="PWI74916.1"/>
    </source>
</evidence>
<accession>A0A2U3EK79</accession>
<sequence>MHLTRLGAEEPYRTDLGDARHQAVLALEHERTCIYKDDSGAPSQAFWQVDAVLLLTYRLEQQVNLSIAVMKVFTAAVCFAGLASGQAWYTVDSDETRGWSKCLHVDQWKNNTVKDGQCVGLTASCYYDLLRNGHVDTDGVVPFECKIARQWAGEPAEYHQVWVPKKHIGDPGAKAELDKKLDTFGRTIELSNVVRHLDEVIDRGGLEQDPAPDVPALVKELVAATPDNNKMKYDNSLADLAMRVVKPVLRKNIEWSVGYSRQGSREATLDKLSGTCFHLVDAASLSRVAHPKPSNTSAMTELERAIKAVAVLKTRDAIIRGLSAPPLPDFEPKIEDAMRRLQQAHKASAQQCQARIAREEATAAKSAELAFGKDEGARIVSELRKPEQGCGKTLTQGLRAPAELRKNFDQFWTFATEVYPARKGAGSGIDFNSDGTVDNDKLFDPKAIRGGLGVKKFPTPPNPTYRERHN</sequence>
<dbReference type="Proteomes" id="UP000245956">
    <property type="component" value="Unassembled WGS sequence"/>
</dbReference>
<dbReference type="AlphaFoldDB" id="A0A2U3EK79"/>
<organism evidence="2 3">
    <name type="scientific">Purpureocillium lilacinum</name>
    <name type="common">Paecilomyces lilacinus</name>
    <dbReference type="NCBI Taxonomy" id="33203"/>
    <lineage>
        <taxon>Eukaryota</taxon>
        <taxon>Fungi</taxon>
        <taxon>Dikarya</taxon>
        <taxon>Ascomycota</taxon>
        <taxon>Pezizomycotina</taxon>
        <taxon>Sordariomycetes</taxon>
        <taxon>Hypocreomycetidae</taxon>
        <taxon>Hypocreales</taxon>
        <taxon>Ophiocordycipitaceae</taxon>
        <taxon>Purpureocillium</taxon>
    </lineage>
</organism>
<dbReference type="EMBL" id="LCWV01000003">
    <property type="protein sequence ID" value="PWI74916.1"/>
    <property type="molecule type" value="Genomic_DNA"/>
</dbReference>
<gene>
    <name evidence="2" type="ORF">PCL_08230</name>
</gene>
<comment type="caution">
    <text evidence="2">The sequence shown here is derived from an EMBL/GenBank/DDBJ whole genome shotgun (WGS) entry which is preliminary data.</text>
</comment>
<proteinExistence type="predicted"/>
<feature type="region of interest" description="Disordered" evidence="1">
    <location>
        <begin position="450"/>
        <end position="470"/>
    </location>
</feature>